<comment type="caution">
    <text evidence="1">The sequence shown here is derived from an EMBL/GenBank/DDBJ whole genome shotgun (WGS) entry which is preliminary data.</text>
</comment>
<organism evidence="1 2">
    <name type="scientific">Hymenobacter elongatus</name>
    <dbReference type="NCBI Taxonomy" id="877208"/>
    <lineage>
        <taxon>Bacteria</taxon>
        <taxon>Pseudomonadati</taxon>
        <taxon>Bacteroidota</taxon>
        <taxon>Cytophagia</taxon>
        <taxon>Cytophagales</taxon>
        <taxon>Hymenobacteraceae</taxon>
        <taxon>Hymenobacter</taxon>
    </lineage>
</organism>
<evidence type="ECO:0000313" key="2">
    <source>
        <dbReference type="Proteomes" id="UP000297739"/>
    </source>
</evidence>
<keyword evidence="2" id="KW-1185">Reference proteome</keyword>
<dbReference type="RefSeq" id="WP_135496508.1">
    <property type="nucleotide sequence ID" value="NZ_SRLD01000005.1"/>
</dbReference>
<accession>A0A4Z0PPC7</accession>
<dbReference type="Proteomes" id="UP000297739">
    <property type="component" value="Unassembled WGS sequence"/>
</dbReference>
<protein>
    <submittedName>
        <fullName evidence="1">Uncharacterized protein</fullName>
    </submittedName>
</protein>
<sequence>MPEKSPYSFEDSPYVTAWYAALGKFNVVFELLAHTIKERLLDYGDKRPEVRLLMQDLTVSQTLDALYKIINHRAENGQMGDNEKVLYLLLISDLRAINTVRNNVIHRFWFVETYNPNFLKEGVNQDDEGIDFWDKLEKISVGYKFNNTAQPLIIKQGYLKEQIVQVLTLRGVTNSITDRATSGTLTLDQIWSRNQKGEWIKKESA</sequence>
<dbReference type="EMBL" id="SRLD01000005">
    <property type="protein sequence ID" value="TGE18996.1"/>
    <property type="molecule type" value="Genomic_DNA"/>
</dbReference>
<reference evidence="1 2" key="1">
    <citation type="submission" date="2019-04" db="EMBL/GenBank/DDBJ databases">
        <authorList>
            <person name="Feng G."/>
            <person name="Zhang J."/>
            <person name="Zhu H."/>
        </authorList>
    </citation>
    <scope>NUCLEOTIDE SEQUENCE [LARGE SCALE GENOMIC DNA]</scope>
    <source>
        <strain evidence="1 2">JCM 17223</strain>
    </source>
</reference>
<evidence type="ECO:0000313" key="1">
    <source>
        <dbReference type="EMBL" id="TGE18996.1"/>
    </source>
</evidence>
<dbReference type="AlphaFoldDB" id="A0A4Z0PPC7"/>
<gene>
    <name evidence="1" type="ORF">E5J99_04430</name>
</gene>
<proteinExistence type="predicted"/>
<name>A0A4Z0PPC7_9BACT</name>